<dbReference type="Proteomes" id="UP000492821">
    <property type="component" value="Unassembled WGS sequence"/>
</dbReference>
<dbReference type="AlphaFoldDB" id="A0A7E4V0I0"/>
<keyword evidence="1" id="KW-1185">Reference proteome</keyword>
<proteinExistence type="predicted"/>
<sequence length="87" mass="9885">MATQKTLSIHPYRPSRRVLDRLLEPRKIPPSPLLFPILPPKTQQQPTSRPFQELDASRYLPIPLRCSTASESVSRKTTVTIYSLLSA</sequence>
<evidence type="ECO:0000313" key="2">
    <source>
        <dbReference type="WBParaSite" id="Pan_g15109.t1"/>
    </source>
</evidence>
<accession>A0A7E4V0I0</accession>
<reference evidence="1" key="1">
    <citation type="journal article" date="2013" name="Genetics">
        <title>The draft genome and transcriptome of Panagrellus redivivus are shaped by the harsh demands of a free-living lifestyle.</title>
        <authorList>
            <person name="Srinivasan J."/>
            <person name="Dillman A.R."/>
            <person name="Macchietto M.G."/>
            <person name="Heikkinen L."/>
            <person name="Lakso M."/>
            <person name="Fracchia K.M."/>
            <person name="Antoshechkin I."/>
            <person name="Mortazavi A."/>
            <person name="Wong G."/>
            <person name="Sternberg P.W."/>
        </authorList>
    </citation>
    <scope>NUCLEOTIDE SEQUENCE [LARGE SCALE GENOMIC DNA]</scope>
    <source>
        <strain evidence="1">MT8872</strain>
    </source>
</reference>
<dbReference type="WBParaSite" id="Pan_g15109.t1">
    <property type="protein sequence ID" value="Pan_g15109.t1"/>
    <property type="gene ID" value="Pan_g15109"/>
</dbReference>
<reference evidence="2" key="2">
    <citation type="submission" date="2020-10" db="UniProtKB">
        <authorList>
            <consortium name="WormBaseParasite"/>
        </authorList>
    </citation>
    <scope>IDENTIFICATION</scope>
</reference>
<protein>
    <submittedName>
        <fullName evidence="2">Ovule protein</fullName>
    </submittedName>
</protein>
<name>A0A7E4V0I0_PANRE</name>
<organism evidence="1 2">
    <name type="scientific">Panagrellus redivivus</name>
    <name type="common">Microworm</name>
    <dbReference type="NCBI Taxonomy" id="6233"/>
    <lineage>
        <taxon>Eukaryota</taxon>
        <taxon>Metazoa</taxon>
        <taxon>Ecdysozoa</taxon>
        <taxon>Nematoda</taxon>
        <taxon>Chromadorea</taxon>
        <taxon>Rhabditida</taxon>
        <taxon>Tylenchina</taxon>
        <taxon>Panagrolaimomorpha</taxon>
        <taxon>Panagrolaimoidea</taxon>
        <taxon>Panagrolaimidae</taxon>
        <taxon>Panagrellus</taxon>
    </lineage>
</organism>
<evidence type="ECO:0000313" key="1">
    <source>
        <dbReference type="Proteomes" id="UP000492821"/>
    </source>
</evidence>